<proteinExistence type="inferred from homology"/>
<evidence type="ECO:0000256" key="7">
    <source>
        <dbReference type="SAM" id="Phobius"/>
    </source>
</evidence>
<dbReference type="Pfam" id="PF02687">
    <property type="entry name" value="FtsX"/>
    <property type="match status" value="2"/>
</dbReference>
<evidence type="ECO:0000256" key="4">
    <source>
        <dbReference type="ARBA" id="ARBA00022989"/>
    </source>
</evidence>
<dbReference type="KEGG" id="msil:METEAL_38850"/>
<evidence type="ECO:0000259" key="9">
    <source>
        <dbReference type="Pfam" id="PF12704"/>
    </source>
</evidence>
<comment type="subcellular location">
    <subcellularLocation>
        <location evidence="1">Cell membrane</location>
        <topology evidence="1">Multi-pass membrane protein</topology>
    </subcellularLocation>
</comment>
<keyword evidence="11" id="KW-1185">Reference proteome</keyword>
<evidence type="ECO:0000256" key="1">
    <source>
        <dbReference type="ARBA" id="ARBA00004651"/>
    </source>
</evidence>
<feature type="transmembrane region" description="Helical" evidence="7">
    <location>
        <begin position="759"/>
        <end position="781"/>
    </location>
</feature>
<evidence type="ECO:0000313" key="11">
    <source>
        <dbReference type="Proteomes" id="UP001238179"/>
    </source>
</evidence>
<dbReference type="Proteomes" id="UP001238179">
    <property type="component" value="Chromosome"/>
</dbReference>
<evidence type="ECO:0008006" key="12">
    <source>
        <dbReference type="Google" id="ProtNLM"/>
    </source>
</evidence>
<comment type="similarity">
    <text evidence="6">Belongs to the ABC-4 integral membrane protein family.</text>
</comment>
<accession>A0AA48GKH1</accession>
<keyword evidence="4 7" id="KW-1133">Transmembrane helix</keyword>
<dbReference type="GO" id="GO:0022857">
    <property type="term" value="F:transmembrane transporter activity"/>
    <property type="evidence" value="ECO:0007669"/>
    <property type="project" value="TreeGrafter"/>
</dbReference>
<feature type="transmembrane region" description="Helical" evidence="7">
    <location>
        <begin position="664"/>
        <end position="692"/>
    </location>
</feature>
<feature type="domain" description="MacB-like periplasmic core" evidence="9">
    <location>
        <begin position="27"/>
        <end position="236"/>
    </location>
</feature>
<evidence type="ECO:0000256" key="5">
    <source>
        <dbReference type="ARBA" id="ARBA00023136"/>
    </source>
</evidence>
<dbReference type="PANTHER" id="PTHR30572:SF4">
    <property type="entry name" value="ABC TRANSPORTER PERMEASE YTRF"/>
    <property type="match status" value="1"/>
</dbReference>
<keyword evidence="3 7" id="KW-0812">Transmembrane</keyword>
<feature type="transmembrane region" description="Helical" evidence="7">
    <location>
        <begin position="21"/>
        <end position="43"/>
    </location>
</feature>
<keyword evidence="2" id="KW-1003">Cell membrane</keyword>
<dbReference type="InterPro" id="IPR003838">
    <property type="entry name" value="ABC3_permease_C"/>
</dbReference>
<evidence type="ECO:0000256" key="6">
    <source>
        <dbReference type="ARBA" id="ARBA00038076"/>
    </source>
</evidence>
<dbReference type="PANTHER" id="PTHR30572">
    <property type="entry name" value="MEMBRANE COMPONENT OF TRANSPORTER-RELATED"/>
    <property type="match status" value="1"/>
</dbReference>
<feature type="domain" description="ABC3 transporter permease C-terminal" evidence="8">
    <location>
        <begin position="277"/>
        <end position="388"/>
    </location>
</feature>
<dbReference type="RefSeq" id="WP_316413384.1">
    <property type="nucleotide sequence ID" value="NZ_AP027080.1"/>
</dbReference>
<keyword evidence="5 7" id="KW-0472">Membrane</keyword>
<protein>
    <recommendedName>
        <fullName evidence="12">FtsX-like permease family protein</fullName>
    </recommendedName>
</protein>
<dbReference type="InterPro" id="IPR025857">
    <property type="entry name" value="MacB_PCD"/>
</dbReference>
<evidence type="ECO:0000313" key="10">
    <source>
        <dbReference type="EMBL" id="BDU74711.1"/>
    </source>
</evidence>
<feature type="transmembrane region" description="Helical" evidence="7">
    <location>
        <begin position="415"/>
        <end position="435"/>
    </location>
</feature>
<dbReference type="Pfam" id="PF12704">
    <property type="entry name" value="MacB_PCD"/>
    <property type="match status" value="2"/>
</dbReference>
<dbReference type="InterPro" id="IPR050250">
    <property type="entry name" value="Macrolide_Exporter_MacB"/>
</dbReference>
<dbReference type="EMBL" id="AP027080">
    <property type="protein sequence ID" value="BDU74711.1"/>
    <property type="molecule type" value="Genomic_DNA"/>
</dbReference>
<name>A0AA48GKH1_9BACT</name>
<reference evidence="11" key="1">
    <citation type="journal article" date="2023" name="Int. J. Syst. Evol. Microbiol.">
        <title>Mesoterricola silvestris gen. nov., sp. nov., Mesoterricola sediminis sp. nov., Geothrix oryzae sp. nov., Geothrix edaphica sp. nov., Geothrix rubra sp. nov., and Geothrix limicola sp. nov., six novel members of Acidobacteriota isolated from soils.</title>
        <authorList>
            <person name="Itoh H."/>
            <person name="Sugisawa Y."/>
            <person name="Mise K."/>
            <person name="Xu Z."/>
            <person name="Kuniyasu M."/>
            <person name="Ushijima N."/>
            <person name="Kawano K."/>
            <person name="Kobayashi E."/>
            <person name="Shiratori Y."/>
            <person name="Masuda Y."/>
            <person name="Senoo K."/>
        </authorList>
    </citation>
    <scope>NUCLEOTIDE SEQUENCE [LARGE SCALE GENOMIC DNA]</scope>
    <source>
        <strain evidence="11">W79</strain>
    </source>
</reference>
<dbReference type="NCBIfam" id="TIGR03434">
    <property type="entry name" value="ADOP"/>
    <property type="match status" value="1"/>
</dbReference>
<sequence length="792" mass="83119">MTGLLIDVRQAARSLFRAPGFLVTASACLALGIGANLAVLSHVDRLILRPLPFPDSGRLVEVDPADRQTGEIGPMTMPDFEELRARAGGFKALAACTARTRTLTGLAEPVRVDVGMVTAGFFEVLGVRPALGRVAFRADEEGLPASVGVLRHDFWMEKLGGDPGVLGRTLDLDGQAVQVVGVLPADFRFHQRISGSQVFVPEASPFGRRSPGMGTFLAVGRLNPGIPLAQVQAQARVAADGMEARRQNPRFDLRVTSLLEKTVANYRRVLLLLQGAVALVLLITCFDVAGLQLVRDLARGRDLAIRQALGAGRGRMGRLFLIESLMLAAAGGAAGIVLSFFIQGGLRWLLADLLPVPAAAVYPALMAAALGLVLATGLALAFLSWFLARGPRLVEVLRAGYGASHSRGHWRVLKGLVVAEVALSVVLLTGAGLLIQSLVNLQRVHPGFEPGPVLAVSVPLPPARYDLPAQRAFLERLEPALAALPGVAETGVNDTLPFVKATNGGDVSAVPGRPPGTETYVRTHVVTAGYFKAMGIPLLAGGVFPPADPGCCMISRRLAEKLWPGQDAVGRTVHSGFAKSLRVAGVVGDTAENRLDKTEDPQVYLPAEFNELFGGPVVVVKVQGDPARYGPQVKAAIRSLDPGLAMPEPRPLGEALKESMSVQAMAGILFTLFGLLALVLSGVGLYGVLAQITLQRRREIGIRLSLGATRSRVVGGILAGAAGMVGFGLAAGSLCGWQAGRVLGPLLFDLGAASPAIHLGVLAILVPTALLACVLPALRAARVDPAQALRQD</sequence>
<feature type="transmembrane region" description="Helical" evidence="7">
    <location>
        <begin position="713"/>
        <end position="739"/>
    </location>
</feature>
<feature type="transmembrane region" description="Helical" evidence="7">
    <location>
        <begin position="271"/>
        <end position="298"/>
    </location>
</feature>
<organism evidence="10 11">
    <name type="scientific">Mesoterricola silvestris</name>
    <dbReference type="NCBI Taxonomy" id="2927979"/>
    <lineage>
        <taxon>Bacteria</taxon>
        <taxon>Pseudomonadati</taxon>
        <taxon>Acidobacteriota</taxon>
        <taxon>Holophagae</taxon>
        <taxon>Holophagales</taxon>
        <taxon>Holophagaceae</taxon>
        <taxon>Mesoterricola</taxon>
    </lineage>
</organism>
<gene>
    <name evidence="10" type="ORF">METEAL_38850</name>
</gene>
<dbReference type="GO" id="GO:0005886">
    <property type="term" value="C:plasma membrane"/>
    <property type="evidence" value="ECO:0007669"/>
    <property type="project" value="UniProtKB-SubCell"/>
</dbReference>
<evidence type="ECO:0000256" key="2">
    <source>
        <dbReference type="ARBA" id="ARBA00022475"/>
    </source>
</evidence>
<feature type="transmembrane region" description="Helical" evidence="7">
    <location>
        <begin position="362"/>
        <end position="388"/>
    </location>
</feature>
<feature type="transmembrane region" description="Helical" evidence="7">
    <location>
        <begin position="319"/>
        <end position="342"/>
    </location>
</feature>
<evidence type="ECO:0000256" key="3">
    <source>
        <dbReference type="ARBA" id="ARBA00022692"/>
    </source>
</evidence>
<dbReference type="AlphaFoldDB" id="A0AA48GKH1"/>
<feature type="domain" description="ABC3 transporter permease C-terminal" evidence="8">
    <location>
        <begin position="672"/>
        <end position="784"/>
    </location>
</feature>
<evidence type="ECO:0000259" key="8">
    <source>
        <dbReference type="Pfam" id="PF02687"/>
    </source>
</evidence>
<dbReference type="InterPro" id="IPR017800">
    <property type="entry name" value="ADOP"/>
</dbReference>
<feature type="domain" description="MacB-like periplasmic core" evidence="9">
    <location>
        <begin position="494"/>
        <end position="639"/>
    </location>
</feature>